<evidence type="ECO:0000256" key="1">
    <source>
        <dbReference type="SAM" id="MobiDB-lite"/>
    </source>
</evidence>
<dbReference type="RefSeq" id="XP_016230247.1">
    <property type="nucleotide sequence ID" value="XM_016386115.1"/>
</dbReference>
<gene>
    <name evidence="2" type="ORF">PV08_11807</name>
</gene>
<reference evidence="2 3" key="1">
    <citation type="submission" date="2015-01" db="EMBL/GenBank/DDBJ databases">
        <title>The Genome Sequence of Exophiala spinifera CBS89968.</title>
        <authorList>
            <consortium name="The Broad Institute Genomics Platform"/>
            <person name="Cuomo C."/>
            <person name="de Hoog S."/>
            <person name="Gorbushina A."/>
            <person name="Stielow B."/>
            <person name="Teixiera M."/>
            <person name="Abouelleil A."/>
            <person name="Chapman S.B."/>
            <person name="Priest M."/>
            <person name="Young S.K."/>
            <person name="Wortman J."/>
            <person name="Nusbaum C."/>
            <person name="Birren B."/>
        </authorList>
    </citation>
    <scope>NUCLEOTIDE SEQUENCE [LARGE SCALE GENOMIC DNA]</scope>
    <source>
        <strain evidence="2 3">CBS 89968</strain>
    </source>
</reference>
<dbReference type="GeneID" id="27338890"/>
<dbReference type="EMBL" id="KN847501">
    <property type="protein sequence ID" value="KIW10031.1"/>
    <property type="molecule type" value="Genomic_DNA"/>
</dbReference>
<feature type="compositionally biased region" description="Acidic residues" evidence="1">
    <location>
        <begin position="26"/>
        <end position="55"/>
    </location>
</feature>
<organism evidence="2 3">
    <name type="scientific">Exophiala spinifera</name>
    <dbReference type="NCBI Taxonomy" id="91928"/>
    <lineage>
        <taxon>Eukaryota</taxon>
        <taxon>Fungi</taxon>
        <taxon>Dikarya</taxon>
        <taxon>Ascomycota</taxon>
        <taxon>Pezizomycotina</taxon>
        <taxon>Eurotiomycetes</taxon>
        <taxon>Chaetothyriomycetidae</taxon>
        <taxon>Chaetothyriales</taxon>
        <taxon>Herpotrichiellaceae</taxon>
        <taxon>Exophiala</taxon>
    </lineage>
</organism>
<evidence type="ECO:0000313" key="2">
    <source>
        <dbReference type="EMBL" id="KIW10031.1"/>
    </source>
</evidence>
<proteinExistence type="predicted"/>
<feature type="compositionally biased region" description="Basic and acidic residues" evidence="1">
    <location>
        <begin position="1"/>
        <end position="25"/>
    </location>
</feature>
<keyword evidence="3" id="KW-1185">Reference proteome</keyword>
<protein>
    <submittedName>
        <fullName evidence="2">Uncharacterized protein</fullName>
    </submittedName>
</protein>
<feature type="region of interest" description="Disordered" evidence="1">
    <location>
        <begin position="1"/>
        <end position="93"/>
    </location>
</feature>
<evidence type="ECO:0000313" key="3">
    <source>
        <dbReference type="Proteomes" id="UP000053328"/>
    </source>
</evidence>
<accession>A0A0D1Y549</accession>
<sequence>MPPKKDQANEVDERSNIKEANGLKETEEDVETENQDDDAHDSSEPEAYDDQQEVAEEARAGQKRKDPPTSRDKGSSKKKKEEEEASQATNSDPSTKQLLNFLLSADALPYCFPDDELEAAAKNTKGLKSYSRTSPTSFTAFEHLVCAHLLSKPLSHALGMRSIRTLLNEPYNFSTAESIVDAGEDRVWQALEDARTQHRQKTARYLFAMAQEYADDNGGDTMLGLAERANDEGPSGVIAYIKDTVPGLGDVGGQIFCRRIQCVDGWGDALWPYADTKTLQSLQEIGIDVENADDFQSTLESLVDWQRVGDMGLQERDLSRGELTAEEMETQVQAEFVVALERAVGCVLEGKVNELRKAAAMAS</sequence>
<dbReference type="HOGENOM" id="CLU_054585_1_0_1"/>
<dbReference type="VEuPathDB" id="FungiDB:PV08_11807"/>
<name>A0A0D1Y549_9EURO</name>
<dbReference type="OrthoDB" id="4676at2759"/>
<feature type="compositionally biased region" description="Basic and acidic residues" evidence="1">
    <location>
        <begin position="56"/>
        <end position="82"/>
    </location>
</feature>
<dbReference type="AlphaFoldDB" id="A0A0D1Y549"/>
<dbReference type="Proteomes" id="UP000053328">
    <property type="component" value="Unassembled WGS sequence"/>
</dbReference>